<dbReference type="Proteomes" id="UP000274922">
    <property type="component" value="Unassembled WGS sequence"/>
</dbReference>
<dbReference type="EMBL" id="ML014284">
    <property type="protein sequence ID" value="RKO99445.1"/>
    <property type="molecule type" value="Genomic_DNA"/>
</dbReference>
<keyword evidence="3" id="KW-1185">Reference proteome</keyword>
<evidence type="ECO:0000256" key="1">
    <source>
        <dbReference type="SAM" id="MobiDB-lite"/>
    </source>
</evidence>
<feature type="compositionally biased region" description="Basic and acidic residues" evidence="1">
    <location>
        <begin position="120"/>
        <end position="135"/>
    </location>
</feature>
<organism evidence="2 3">
    <name type="scientific">Caulochytrium protostelioides</name>
    <dbReference type="NCBI Taxonomy" id="1555241"/>
    <lineage>
        <taxon>Eukaryota</taxon>
        <taxon>Fungi</taxon>
        <taxon>Fungi incertae sedis</taxon>
        <taxon>Chytridiomycota</taxon>
        <taxon>Chytridiomycota incertae sedis</taxon>
        <taxon>Chytridiomycetes</taxon>
        <taxon>Caulochytriales</taxon>
        <taxon>Caulochytriaceae</taxon>
        <taxon>Caulochytrium</taxon>
    </lineage>
</organism>
<gene>
    <name evidence="2" type="ORF">CXG81DRAFT_27790</name>
</gene>
<proteinExistence type="predicted"/>
<evidence type="ECO:0000313" key="3">
    <source>
        <dbReference type="Proteomes" id="UP000274922"/>
    </source>
</evidence>
<feature type="compositionally biased region" description="Pro residues" evidence="1">
    <location>
        <begin position="1"/>
        <end position="19"/>
    </location>
</feature>
<accession>A0A4P9X354</accession>
<feature type="region of interest" description="Disordered" evidence="1">
    <location>
        <begin position="39"/>
        <end position="183"/>
    </location>
</feature>
<sequence length="208" mass="21562">MPPHGPFSRARPPPPPPPTDWLAVLAAGQFHRIRLDAVDTAVPSAAREADGDGPPAPADGGAGAGEDEDENAMLYAMLPVPAVARQPPQRGPPRSRPRARGRAPRRGDAGAPPAKRRRHEPADARARRDAREHARPPPPPPPPHRAGRAASATASPPGEVGVITAAPQLRPRGPAEAPPAVPTPSLAAADVVAMVPSQLRRARGRPAA</sequence>
<dbReference type="AlphaFoldDB" id="A0A4P9X354"/>
<protein>
    <submittedName>
        <fullName evidence="2">Uncharacterized protein</fullName>
    </submittedName>
</protein>
<feature type="region of interest" description="Disordered" evidence="1">
    <location>
        <begin position="1"/>
        <end position="22"/>
    </location>
</feature>
<evidence type="ECO:0000313" key="2">
    <source>
        <dbReference type="EMBL" id="RKO99445.1"/>
    </source>
</evidence>
<name>A0A4P9X354_9FUNG</name>
<reference evidence="3" key="1">
    <citation type="journal article" date="2018" name="Nat. Microbiol.">
        <title>Leveraging single-cell genomics to expand the fungal tree of life.</title>
        <authorList>
            <person name="Ahrendt S.R."/>
            <person name="Quandt C.A."/>
            <person name="Ciobanu D."/>
            <person name="Clum A."/>
            <person name="Salamov A."/>
            <person name="Andreopoulos B."/>
            <person name="Cheng J.F."/>
            <person name="Woyke T."/>
            <person name="Pelin A."/>
            <person name="Henrissat B."/>
            <person name="Reynolds N.K."/>
            <person name="Benny G.L."/>
            <person name="Smith M.E."/>
            <person name="James T.Y."/>
            <person name="Grigoriev I.V."/>
        </authorList>
    </citation>
    <scope>NUCLEOTIDE SEQUENCE [LARGE SCALE GENOMIC DNA]</scope>
    <source>
        <strain evidence="3">ATCC 52028</strain>
    </source>
</reference>
<feature type="compositionally biased region" description="Basic residues" evidence="1">
    <location>
        <begin position="93"/>
        <end position="104"/>
    </location>
</feature>